<keyword evidence="1" id="KW-0732">Signal</keyword>
<dbReference type="Gene3D" id="2.60.40.3140">
    <property type="match status" value="1"/>
</dbReference>
<dbReference type="OrthoDB" id="98874at2"/>
<dbReference type="EMBL" id="JMTM01000012">
    <property type="protein sequence ID" value="OAZ05286.1"/>
    <property type="molecule type" value="Genomic_DNA"/>
</dbReference>
<dbReference type="RefSeq" id="WP_064714218.1">
    <property type="nucleotide sequence ID" value="NZ_JMTM01000012.1"/>
</dbReference>
<protein>
    <recommendedName>
        <fullName evidence="6">Transglutaminase-like superfamily protein</fullName>
    </recommendedName>
</protein>
<dbReference type="InterPro" id="IPR002931">
    <property type="entry name" value="Transglutaminase-like"/>
</dbReference>
<dbReference type="InterPro" id="IPR038765">
    <property type="entry name" value="Papain-like_cys_pep_sf"/>
</dbReference>
<dbReference type="Proteomes" id="UP000093807">
    <property type="component" value="Unassembled WGS sequence"/>
</dbReference>
<proteinExistence type="predicted"/>
<accession>A0A199XVM3</accession>
<dbReference type="PATRIC" id="fig|29536.5.peg.334"/>
<dbReference type="Gene3D" id="2.60.120.1130">
    <property type="match status" value="1"/>
</dbReference>
<evidence type="ECO:0000313" key="4">
    <source>
        <dbReference type="EMBL" id="OAZ05286.1"/>
    </source>
</evidence>
<gene>
    <name evidence="4" type="ORF">FLB_03170</name>
</gene>
<feature type="signal peptide" evidence="1">
    <location>
        <begin position="1"/>
        <end position="21"/>
    </location>
</feature>
<evidence type="ECO:0000259" key="3">
    <source>
        <dbReference type="Pfam" id="PF12969"/>
    </source>
</evidence>
<keyword evidence="5" id="KW-1185">Reference proteome</keyword>
<dbReference type="Pfam" id="PF12969">
    <property type="entry name" value="DUF3857"/>
    <property type="match status" value="1"/>
</dbReference>
<reference evidence="4 5" key="1">
    <citation type="submission" date="2016-06" db="EMBL/GenBank/DDBJ databases">
        <title>Draft genome sequence of Flavobacterium succinicans strain DD5b.</title>
        <authorList>
            <person name="Poehlein A."/>
            <person name="Daniel R."/>
            <person name="Simeonova D.D."/>
        </authorList>
    </citation>
    <scope>NUCLEOTIDE SEQUENCE [LARGE SCALE GENOMIC DNA]</scope>
    <source>
        <strain evidence="4 5">DD5b</strain>
    </source>
</reference>
<sequence>MKITKILMALLFLFLNLDGVAQNFELGKVSIAELEEKHHPKDSSAVAAILFKKGKTSLEYSVENGFMLQTVVKFRIKIYKKEGYDWANKAIIYSIDSSPKEFLDFSEAVTYNLVNGKIEKTKLKSDGIFVEKTNKYWNRKKITMPNVKEGSVIEYEYTIKTPNKVHPRDWDFQTAIPVNYCEYKTAIPEYYTYNTTTKGFITPKINAVKNSKSITITSKERSHGSAFNSSTTSYSNDTYTYMETVTTYVTEHLPAMKNESFVNNIDNYTASLVQELATIQFPSEPIKSFATDWNSVVKTIYDYEDFGPELNKTGYFEDEIKALIAPLNSPEEKTAAIFTYVKNNVKWNGFYGFYCEQGVRTAFKNKTGNVGDINLMLTAMLRFAGLEANPVLVSTRDNGIAIFPSRTAFDYVIAAIELPNGLVLLDATAANAIPNVLPTRDLNWMGRLIRKDGSSSEVDLMPKTLSNDAITMSYAVEPSGKIRGKMQRQFTNYNAMLYRNRVNGENQDTYLEKLENENGKIEIEDYKRNNEKELHLPVSEVFSFTGSNLCEVIQDKIYINPLLFYTYKENPFKQETREYPIDYSFPFMDRYAVNIQIPEGYVVESVPAPVNIVMHDDIGGFKFLTNVNGNMIQLSVQHQIKVPIVASDYYEMLKEYYQKMIEKENEKIVLKKA</sequence>
<dbReference type="InterPro" id="IPR024618">
    <property type="entry name" value="DUF3857"/>
</dbReference>
<evidence type="ECO:0000256" key="1">
    <source>
        <dbReference type="SAM" id="SignalP"/>
    </source>
</evidence>
<comment type="caution">
    <text evidence="4">The sequence shown here is derived from an EMBL/GenBank/DDBJ whole genome shotgun (WGS) entry which is preliminary data.</text>
</comment>
<dbReference type="Gene3D" id="3.10.620.30">
    <property type="match status" value="1"/>
</dbReference>
<dbReference type="SUPFAM" id="SSF54001">
    <property type="entry name" value="Cysteine proteinases"/>
    <property type="match status" value="1"/>
</dbReference>
<feature type="domain" description="DUF3857" evidence="3">
    <location>
        <begin position="71"/>
        <end position="217"/>
    </location>
</feature>
<feature type="chain" id="PRO_5008287029" description="Transglutaminase-like superfamily protein" evidence="1">
    <location>
        <begin position="22"/>
        <end position="673"/>
    </location>
</feature>
<evidence type="ECO:0000259" key="2">
    <source>
        <dbReference type="Pfam" id="PF01841"/>
    </source>
</evidence>
<evidence type="ECO:0008006" key="6">
    <source>
        <dbReference type="Google" id="ProtNLM"/>
    </source>
</evidence>
<evidence type="ECO:0000313" key="5">
    <source>
        <dbReference type="Proteomes" id="UP000093807"/>
    </source>
</evidence>
<name>A0A199XVM3_9FLAO</name>
<dbReference type="AlphaFoldDB" id="A0A199XVM3"/>
<feature type="domain" description="Transglutaminase-like" evidence="2">
    <location>
        <begin position="324"/>
        <end position="399"/>
    </location>
</feature>
<dbReference type="Pfam" id="PF01841">
    <property type="entry name" value="Transglut_core"/>
    <property type="match status" value="1"/>
</dbReference>
<organism evidence="4 5">
    <name type="scientific">Flavobacterium succinicans</name>
    <dbReference type="NCBI Taxonomy" id="29536"/>
    <lineage>
        <taxon>Bacteria</taxon>
        <taxon>Pseudomonadati</taxon>
        <taxon>Bacteroidota</taxon>
        <taxon>Flavobacteriia</taxon>
        <taxon>Flavobacteriales</taxon>
        <taxon>Flavobacteriaceae</taxon>
        <taxon>Flavobacterium</taxon>
    </lineage>
</organism>